<dbReference type="InterPro" id="IPR011990">
    <property type="entry name" value="TPR-like_helical_dom_sf"/>
</dbReference>
<gene>
    <name evidence="1" type="ORF">CY34DRAFT_759255</name>
</gene>
<dbReference type="Proteomes" id="UP000054485">
    <property type="component" value="Unassembled WGS sequence"/>
</dbReference>
<organism evidence="1 2">
    <name type="scientific">Suillus luteus UH-Slu-Lm8-n1</name>
    <dbReference type="NCBI Taxonomy" id="930992"/>
    <lineage>
        <taxon>Eukaryota</taxon>
        <taxon>Fungi</taxon>
        <taxon>Dikarya</taxon>
        <taxon>Basidiomycota</taxon>
        <taxon>Agaricomycotina</taxon>
        <taxon>Agaricomycetes</taxon>
        <taxon>Agaricomycetidae</taxon>
        <taxon>Boletales</taxon>
        <taxon>Suillineae</taxon>
        <taxon>Suillaceae</taxon>
        <taxon>Suillus</taxon>
    </lineage>
</organism>
<evidence type="ECO:0000313" key="1">
    <source>
        <dbReference type="EMBL" id="KIK32312.1"/>
    </source>
</evidence>
<dbReference type="Gene3D" id="1.25.40.10">
    <property type="entry name" value="Tetratricopeptide repeat domain"/>
    <property type="match status" value="1"/>
</dbReference>
<keyword evidence="2" id="KW-1185">Reference proteome</keyword>
<dbReference type="HOGENOM" id="CLU_001305_4_1_1"/>
<dbReference type="STRING" id="930992.A0A0D0ADK6"/>
<dbReference type="AlphaFoldDB" id="A0A0D0ADK6"/>
<reference evidence="2" key="2">
    <citation type="submission" date="2015-01" db="EMBL/GenBank/DDBJ databases">
        <title>Evolutionary Origins and Diversification of the Mycorrhizal Mutualists.</title>
        <authorList>
            <consortium name="DOE Joint Genome Institute"/>
            <consortium name="Mycorrhizal Genomics Consortium"/>
            <person name="Kohler A."/>
            <person name="Kuo A."/>
            <person name="Nagy L.G."/>
            <person name="Floudas D."/>
            <person name="Copeland A."/>
            <person name="Barry K.W."/>
            <person name="Cichocki N."/>
            <person name="Veneault-Fourrey C."/>
            <person name="LaButti K."/>
            <person name="Lindquist E.A."/>
            <person name="Lipzen A."/>
            <person name="Lundell T."/>
            <person name="Morin E."/>
            <person name="Murat C."/>
            <person name="Riley R."/>
            <person name="Ohm R."/>
            <person name="Sun H."/>
            <person name="Tunlid A."/>
            <person name="Henrissat B."/>
            <person name="Grigoriev I.V."/>
            <person name="Hibbett D.S."/>
            <person name="Martin F."/>
        </authorList>
    </citation>
    <scope>NUCLEOTIDE SEQUENCE [LARGE SCALE GENOMIC DNA]</scope>
    <source>
        <strain evidence="2">UH-Slu-Lm8-n1</strain>
    </source>
</reference>
<dbReference type="InParanoid" id="A0A0D0ADK6"/>
<proteinExistence type="predicted"/>
<evidence type="ECO:0000313" key="2">
    <source>
        <dbReference type="Proteomes" id="UP000054485"/>
    </source>
</evidence>
<name>A0A0D0ADK6_9AGAM</name>
<dbReference type="EMBL" id="KN836294">
    <property type="protein sequence ID" value="KIK32312.1"/>
    <property type="molecule type" value="Genomic_DNA"/>
</dbReference>
<dbReference type="OrthoDB" id="3224744at2759"/>
<protein>
    <submittedName>
        <fullName evidence="1">Uncharacterized protein</fullName>
    </submittedName>
</protein>
<sequence>MKAYNFIAKPCLCPEGHPDRDTYLNNLALSLTFRFYHQVVYDAISLYEEALRLCPVGHKYRDFSLDNQGLALVVRFKERGDIDEITQAISFYRDTLTLRPPGHPDRHTTLNNLALALNQI</sequence>
<accession>A0A0D0ADK6</accession>
<reference evidence="1 2" key="1">
    <citation type="submission" date="2014-04" db="EMBL/GenBank/DDBJ databases">
        <authorList>
            <consortium name="DOE Joint Genome Institute"/>
            <person name="Kuo A."/>
            <person name="Ruytinx J."/>
            <person name="Rineau F."/>
            <person name="Colpaert J."/>
            <person name="Kohler A."/>
            <person name="Nagy L.G."/>
            <person name="Floudas D."/>
            <person name="Copeland A."/>
            <person name="Barry K.W."/>
            <person name="Cichocki N."/>
            <person name="Veneault-Fourrey C."/>
            <person name="LaButti K."/>
            <person name="Lindquist E.A."/>
            <person name="Lipzen A."/>
            <person name="Lundell T."/>
            <person name="Morin E."/>
            <person name="Murat C."/>
            <person name="Sun H."/>
            <person name="Tunlid A."/>
            <person name="Henrissat B."/>
            <person name="Grigoriev I.V."/>
            <person name="Hibbett D.S."/>
            <person name="Martin F."/>
            <person name="Nordberg H.P."/>
            <person name="Cantor M.N."/>
            <person name="Hua S.X."/>
        </authorList>
    </citation>
    <scope>NUCLEOTIDE SEQUENCE [LARGE SCALE GENOMIC DNA]</scope>
    <source>
        <strain evidence="1 2">UH-Slu-Lm8-n1</strain>
    </source>
</reference>